<keyword evidence="2" id="KW-1185">Reference proteome</keyword>
<comment type="caution">
    <text evidence="1">The sequence shown here is derived from an EMBL/GenBank/DDBJ whole genome shotgun (WGS) entry which is preliminary data.</text>
</comment>
<evidence type="ECO:0000313" key="2">
    <source>
        <dbReference type="Proteomes" id="UP000593568"/>
    </source>
</evidence>
<accession>A0A7J9FTD3</accession>
<evidence type="ECO:0000313" key="1">
    <source>
        <dbReference type="EMBL" id="MBA0788577.1"/>
    </source>
</evidence>
<proteinExistence type="predicted"/>
<name>A0A7J9FTD3_9ROSI</name>
<dbReference type="AlphaFoldDB" id="A0A7J9FTD3"/>
<protein>
    <submittedName>
        <fullName evidence="1">Uncharacterized protein</fullName>
    </submittedName>
</protein>
<organism evidence="1 2">
    <name type="scientific">Gossypium trilobum</name>
    <dbReference type="NCBI Taxonomy" id="34281"/>
    <lineage>
        <taxon>Eukaryota</taxon>
        <taxon>Viridiplantae</taxon>
        <taxon>Streptophyta</taxon>
        <taxon>Embryophyta</taxon>
        <taxon>Tracheophyta</taxon>
        <taxon>Spermatophyta</taxon>
        <taxon>Magnoliopsida</taxon>
        <taxon>eudicotyledons</taxon>
        <taxon>Gunneridae</taxon>
        <taxon>Pentapetalae</taxon>
        <taxon>rosids</taxon>
        <taxon>malvids</taxon>
        <taxon>Malvales</taxon>
        <taxon>Malvaceae</taxon>
        <taxon>Malvoideae</taxon>
        <taxon>Gossypium</taxon>
    </lineage>
</organism>
<dbReference type="EMBL" id="JABEZW010228076">
    <property type="protein sequence ID" value="MBA0788577.1"/>
    <property type="molecule type" value="Genomic_DNA"/>
</dbReference>
<sequence>MTTIRFDIEKFDGVRNFSLWQVWMIAILVQIDLKKLCLANRVLQEVLMEKTSSALRNRLETVYATKSVTNHLVLKQRLFTFCVNEGELLRDHISYYSFE</sequence>
<reference evidence="1 2" key="1">
    <citation type="journal article" date="2019" name="Genome Biol. Evol.">
        <title>Insights into the evolution of the New World diploid cottons (Gossypium, subgenus Houzingenia) based on genome sequencing.</title>
        <authorList>
            <person name="Grover C.E."/>
            <person name="Arick M.A. 2nd"/>
            <person name="Thrash A."/>
            <person name="Conover J.L."/>
            <person name="Sanders W.S."/>
            <person name="Peterson D.G."/>
            <person name="Frelichowski J.E."/>
            <person name="Scheffler J.A."/>
            <person name="Scheffler B.E."/>
            <person name="Wendel J.F."/>
        </authorList>
    </citation>
    <scope>NUCLEOTIDE SEQUENCE [LARGE SCALE GENOMIC DNA]</scope>
    <source>
        <strain evidence="1">8</strain>
        <tissue evidence="1">Leaf</tissue>
    </source>
</reference>
<dbReference type="Proteomes" id="UP000593568">
    <property type="component" value="Unassembled WGS sequence"/>
</dbReference>
<gene>
    <name evidence="1" type="ORF">Gotri_027782</name>
</gene>